<keyword evidence="2" id="KW-0413">Isomerase</keyword>
<dbReference type="PANTHER" id="PTHR21600">
    <property type="entry name" value="MITOCHONDRIAL RNA PSEUDOURIDINE SYNTHASE"/>
    <property type="match status" value="1"/>
</dbReference>
<accession>A0A6J7CAG3</accession>
<dbReference type="PANTHER" id="PTHR21600:SF44">
    <property type="entry name" value="RIBOSOMAL LARGE SUBUNIT PSEUDOURIDINE SYNTHASE D"/>
    <property type="match status" value="1"/>
</dbReference>
<dbReference type="EMBL" id="CAFBLJ010000001">
    <property type="protein sequence ID" value="CAB4855202.1"/>
    <property type="molecule type" value="Genomic_DNA"/>
</dbReference>
<dbReference type="InterPro" id="IPR020103">
    <property type="entry name" value="PsdUridine_synth_cat_dom_sf"/>
</dbReference>
<dbReference type="EMBL" id="CAEZYH010000002">
    <property type="protein sequence ID" value="CAB4706386.1"/>
    <property type="molecule type" value="Genomic_DNA"/>
</dbReference>
<evidence type="ECO:0000313" key="5">
    <source>
        <dbReference type="EMBL" id="CAB4761553.1"/>
    </source>
</evidence>
<dbReference type="Pfam" id="PF00849">
    <property type="entry name" value="PseudoU_synth_2"/>
    <property type="match status" value="1"/>
</dbReference>
<dbReference type="CDD" id="cd02869">
    <property type="entry name" value="PseudoU_synth_RluA_like"/>
    <property type="match status" value="1"/>
</dbReference>
<dbReference type="EMBL" id="CAFBPS010000008">
    <property type="protein sequence ID" value="CAB5020763.1"/>
    <property type="molecule type" value="Genomic_DNA"/>
</dbReference>
<name>A0A6J7CAG3_9ZZZZ</name>
<dbReference type="EMBL" id="CAEZZP010000004">
    <property type="protein sequence ID" value="CAB4761553.1"/>
    <property type="molecule type" value="Genomic_DNA"/>
</dbReference>
<dbReference type="GO" id="GO:0003723">
    <property type="term" value="F:RNA binding"/>
    <property type="evidence" value="ECO:0007669"/>
    <property type="project" value="InterPro"/>
</dbReference>
<dbReference type="Gene3D" id="3.10.290.10">
    <property type="entry name" value="RNA-binding S4 domain"/>
    <property type="match status" value="1"/>
</dbReference>
<evidence type="ECO:0000313" key="8">
    <source>
        <dbReference type="EMBL" id="CAB4889634.1"/>
    </source>
</evidence>
<dbReference type="SMART" id="SM00363">
    <property type="entry name" value="S4"/>
    <property type="match status" value="1"/>
</dbReference>
<evidence type="ECO:0000313" key="6">
    <source>
        <dbReference type="EMBL" id="CAB4791534.1"/>
    </source>
</evidence>
<proteinExistence type="inferred from homology"/>
<dbReference type="InterPro" id="IPR050188">
    <property type="entry name" value="RluA_PseudoU_synthase"/>
</dbReference>
<dbReference type="CDD" id="cd00165">
    <property type="entry name" value="S4"/>
    <property type="match status" value="1"/>
</dbReference>
<dbReference type="EMBL" id="CAFAAL010000002">
    <property type="protein sequence ID" value="CAB4791534.1"/>
    <property type="molecule type" value="Genomic_DNA"/>
</dbReference>
<dbReference type="SUPFAM" id="SSF55174">
    <property type="entry name" value="Alpha-L RNA-binding motif"/>
    <property type="match status" value="1"/>
</dbReference>
<evidence type="ECO:0000313" key="9">
    <source>
        <dbReference type="EMBL" id="CAB5020763.1"/>
    </source>
</evidence>
<reference evidence="7" key="1">
    <citation type="submission" date="2020-05" db="EMBL/GenBank/DDBJ databases">
        <authorList>
            <person name="Chiriac C."/>
            <person name="Salcher M."/>
            <person name="Ghai R."/>
            <person name="Kavagutti S V."/>
        </authorList>
    </citation>
    <scope>NUCLEOTIDE SEQUENCE</scope>
</reference>
<dbReference type="EMBL" id="CAFBMF010000008">
    <property type="protein sequence ID" value="CAB4889634.1"/>
    <property type="molecule type" value="Genomic_DNA"/>
</dbReference>
<evidence type="ECO:0000259" key="3">
    <source>
        <dbReference type="SMART" id="SM00363"/>
    </source>
</evidence>
<evidence type="ECO:0000256" key="2">
    <source>
        <dbReference type="ARBA" id="ARBA00023235"/>
    </source>
</evidence>
<feature type="domain" description="RNA-binding S4" evidence="3">
    <location>
        <begin position="16"/>
        <end position="75"/>
    </location>
</feature>
<gene>
    <name evidence="4" type="ORF">UFOPK2658_00120</name>
    <name evidence="5" type="ORF">UFOPK2880_00140</name>
    <name evidence="6" type="ORF">UFOPK3004_00044</name>
    <name evidence="7" type="ORF">UFOPK3304_00042</name>
    <name evidence="8" type="ORF">UFOPK3494_00237</name>
    <name evidence="9" type="ORF">UFOPK4134_00260</name>
</gene>
<dbReference type="PROSITE" id="PS50889">
    <property type="entry name" value="S4"/>
    <property type="match status" value="1"/>
</dbReference>
<evidence type="ECO:0000256" key="1">
    <source>
        <dbReference type="ARBA" id="ARBA00010876"/>
    </source>
</evidence>
<dbReference type="InterPro" id="IPR002942">
    <property type="entry name" value="S4_RNA-bd"/>
</dbReference>
<protein>
    <submittedName>
        <fullName evidence="7">Unannotated protein</fullName>
    </submittedName>
</protein>
<dbReference type="GO" id="GO:0009982">
    <property type="term" value="F:pseudouridine synthase activity"/>
    <property type="evidence" value="ECO:0007669"/>
    <property type="project" value="InterPro"/>
</dbReference>
<dbReference type="InterPro" id="IPR006225">
    <property type="entry name" value="PsdUridine_synth_RluC/D"/>
</dbReference>
<comment type="similarity">
    <text evidence="1">Belongs to the pseudouridine synthase RluA family.</text>
</comment>
<dbReference type="AlphaFoldDB" id="A0A6J7CAG3"/>
<evidence type="ECO:0000313" key="7">
    <source>
        <dbReference type="EMBL" id="CAB4855202.1"/>
    </source>
</evidence>
<dbReference type="InterPro" id="IPR006224">
    <property type="entry name" value="PsdUridine_synth_RluA-like_CS"/>
</dbReference>
<evidence type="ECO:0000313" key="4">
    <source>
        <dbReference type="EMBL" id="CAB4706386.1"/>
    </source>
</evidence>
<dbReference type="InterPro" id="IPR006145">
    <property type="entry name" value="PsdUridine_synth_RsuA/RluA"/>
</dbReference>
<dbReference type="PROSITE" id="PS01129">
    <property type="entry name" value="PSI_RLU"/>
    <property type="match status" value="1"/>
</dbReference>
<dbReference type="NCBIfam" id="TIGR00005">
    <property type="entry name" value="rluA_subfam"/>
    <property type="match status" value="1"/>
</dbReference>
<dbReference type="SUPFAM" id="SSF55120">
    <property type="entry name" value="Pseudouridine synthase"/>
    <property type="match status" value="1"/>
</dbReference>
<sequence>MSEIITEEIPDSLAGERLDRIVSLMAEISRADATATIALGAVELDGVVAVSGKVRLKVGQIVAVDLSKIPQPELPGPDPSVVVDVVYSDEHIIVINKAAGVVVHPGAGNNDKTLVNGLLALFPEIAGVGEEHRPGIVHRLDVGTTGLLIVARTQEAYEELVAMMSLREVKRHYTALVWGHPAAPIGTIDAPIGRDPRNPLCMAVVASGKPARTNYEVLETLSEPDVSLVACELETGRTHQIRVHLQATGHSVVGDPQYGGARMPLVIGRPFLHAGRLVFDHPLTGEPLEFTSVLPTDLEEVLKRCRDDQ</sequence>
<organism evidence="7">
    <name type="scientific">freshwater metagenome</name>
    <dbReference type="NCBI Taxonomy" id="449393"/>
    <lineage>
        <taxon>unclassified sequences</taxon>
        <taxon>metagenomes</taxon>
        <taxon>ecological metagenomes</taxon>
    </lineage>
</organism>
<dbReference type="Gene3D" id="3.30.2350.10">
    <property type="entry name" value="Pseudouridine synthase"/>
    <property type="match status" value="1"/>
</dbReference>
<dbReference type="InterPro" id="IPR036986">
    <property type="entry name" value="S4_RNA-bd_sf"/>
</dbReference>
<dbReference type="GO" id="GO:0000455">
    <property type="term" value="P:enzyme-directed rRNA pseudouridine synthesis"/>
    <property type="evidence" value="ECO:0007669"/>
    <property type="project" value="TreeGrafter"/>
</dbReference>